<feature type="domain" description="Isochorismatase-like" evidence="3">
    <location>
        <begin position="256"/>
        <end position="335"/>
    </location>
</feature>
<dbReference type="AlphaFoldDB" id="A0A3M7HM19"/>
<keyword evidence="2" id="KW-0378">Hydrolase</keyword>
<name>A0A3M7HM19_HORWE</name>
<comment type="similarity">
    <text evidence="1">Belongs to the isochorismatase family.</text>
</comment>
<accession>A0A3M7HM19</accession>
<protein>
    <recommendedName>
        <fullName evidence="3">Isochorismatase-like domain-containing protein</fullName>
    </recommendedName>
</protein>
<feature type="domain" description="Isochorismatase-like" evidence="3">
    <location>
        <begin position="102"/>
        <end position="159"/>
    </location>
</feature>
<dbReference type="PANTHER" id="PTHR43540">
    <property type="entry name" value="PEROXYUREIDOACRYLATE/UREIDOACRYLATE AMIDOHYDROLASE-RELATED"/>
    <property type="match status" value="1"/>
</dbReference>
<evidence type="ECO:0000313" key="5">
    <source>
        <dbReference type="Proteomes" id="UP000280598"/>
    </source>
</evidence>
<gene>
    <name evidence="4" type="ORF">D0860_02117</name>
</gene>
<reference evidence="4 5" key="1">
    <citation type="journal article" date="2018" name="BMC Genomics">
        <title>Genomic evidence for intraspecific hybridization in a clonal and extremely halotolerant yeast.</title>
        <authorList>
            <person name="Gostincar C."/>
            <person name="Stajich J.E."/>
            <person name="Zupancic J."/>
            <person name="Zalar P."/>
            <person name="Gunde-Cimerman N."/>
        </authorList>
    </citation>
    <scope>NUCLEOTIDE SEQUENCE [LARGE SCALE GENOMIC DNA]</scope>
    <source>
        <strain evidence="4 5">EXF-562</strain>
    </source>
</reference>
<dbReference type="InterPro" id="IPR000868">
    <property type="entry name" value="Isochorismatase-like_dom"/>
</dbReference>
<dbReference type="VEuPathDB" id="FungiDB:BTJ68_00498"/>
<dbReference type="EMBL" id="QWIS01000027">
    <property type="protein sequence ID" value="RMZ14411.1"/>
    <property type="molecule type" value="Genomic_DNA"/>
</dbReference>
<dbReference type="GO" id="GO:0016787">
    <property type="term" value="F:hydrolase activity"/>
    <property type="evidence" value="ECO:0007669"/>
    <property type="project" value="UniProtKB-KW"/>
</dbReference>
<organism evidence="4 5">
    <name type="scientific">Hortaea werneckii</name>
    <name type="common">Black yeast</name>
    <name type="synonym">Cladosporium werneckii</name>
    <dbReference type="NCBI Taxonomy" id="91943"/>
    <lineage>
        <taxon>Eukaryota</taxon>
        <taxon>Fungi</taxon>
        <taxon>Dikarya</taxon>
        <taxon>Ascomycota</taxon>
        <taxon>Pezizomycotina</taxon>
        <taxon>Dothideomycetes</taxon>
        <taxon>Dothideomycetidae</taxon>
        <taxon>Mycosphaerellales</taxon>
        <taxon>Teratosphaeriaceae</taxon>
        <taxon>Hortaea</taxon>
    </lineage>
</organism>
<dbReference type="InterPro" id="IPR036380">
    <property type="entry name" value="Isochorismatase-like_sf"/>
</dbReference>
<sequence>MRQISHATNRQNHSCVLSPATAEYPSISSRDLLIVLFQTMMTAETTMKDYHGVIGNASDTWLYSSTTGFDLTRPTQPPSSPVKSCVTVQTTTSPVTIDPSKSALVIIDMQNYFLSPAFGRSRDAGHDSLDQLVNHAIPAARAAGIRIIWLNWGLTDREIDNMPPAVSRAFGFEVWNADAKGTNGVPNQVRGTGVAVNKHGQMSKVRCYKGLGSPCGLVDDPASGREIDAGRLLTRGAWNSDLYPPLDEMYREGSRLAVRPDVWIHKNRMSGMWGAKTECEEFLEREGIKTLMFSGVNTDQCVGGTYMDSFSKGYDCILLSDGAATTSPSFAQQCIEFNAANTWGFSTTCKALAEGVAAMGPS</sequence>
<dbReference type="SUPFAM" id="SSF52499">
    <property type="entry name" value="Isochorismatase-like hydrolases"/>
    <property type="match status" value="1"/>
</dbReference>
<comment type="caution">
    <text evidence="4">The sequence shown here is derived from an EMBL/GenBank/DDBJ whole genome shotgun (WGS) entry which is preliminary data.</text>
</comment>
<dbReference type="Gene3D" id="3.40.50.850">
    <property type="entry name" value="Isochorismatase-like"/>
    <property type="match status" value="1"/>
</dbReference>
<dbReference type="Proteomes" id="UP000280598">
    <property type="component" value="Unassembled WGS sequence"/>
</dbReference>
<dbReference type="Pfam" id="PF00857">
    <property type="entry name" value="Isochorismatase"/>
    <property type="match status" value="2"/>
</dbReference>
<proteinExistence type="inferred from homology"/>
<evidence type="ECO:0000259" key="3">
    <source>
        <dbReference type="Pfam" id="PF00857"/>
    </source>
</evidence>
<evidence type="ECO:0000256" key="2">
    <source>
        <dbReference type="ARBA" id="ARBA00022801"/>
    </source>
</evidence>
<dbReference type="InterPro" id="IPR050272">
    <property type="entry name" value="Isochorismatase-like_hydrls"/>
</dbReference>
<evidence type="ECO:0000313" key="4">
    <source>
        <dbReference type="EMBL" id="RMZ14411.1"/>
    </source>
</evidence>
<dbReference type="PANTHER" id="PTHR43540:SF9">
    <property type="entry name" value="FAMILY HYDROLASE, PUTATIVE (AFU_ORTHOLOGUE AFUA_2G08700)-RELATED"/>
    <property type="match status" value="1"/>
</dbReference>
<evidence type="ECO:0000256" key="1">
    <source>
        <dbReference type="ARBA" id="ARBA00006336"/>
    </source>
</evidence>
<dbReference type="CDD" id="cd00431">
    <property type="entry name" value="cysteine_hydrolases"/>
    <property type="match status" value="1"/>
</dbReference>